<proteinExistence type="predicted"/>
<dbReference type="InterPro" id="IPR011006">
    <property type="entry name" value="CheY-like_superfamily"/>
</dbReference>
<evidence type="ECO:0000256" key="4">
    <source>
        <dbReference type="ARBA" id="ARBA00022777"/>
    </source>
</evidence>
<dbReference type="InterPro" id="IPR036388">
    <property type="entry name" value="WH-like_DNA-bd_sf"/>
</dbReference>
<feature type="transmembrane region" description="Helical" evidence="12">
    <location>
        <begin position="246"/>
        <end position="268"/>
    </location>
</feature>
<feature type="DNA-binding region" description="OmpR/PhoB-type" evidence="11">
    <location>
        <begin position="115"/>
        <end position="217"/>
    </location>
</feature>
<protein>
    <submittedName>
        <fullName evidence="16">Response regulator</fullName>
    </submittedName>
</protein>
<keyword evidence="7" id="KW-0805">Transcription regulation</keyword>
<evidence type="ECO:0000259" key="14">
    <source>
        <dbReference type="PROSITE" id="PS50110"/>
    </source>
</evidence>
<dbReference type="PANTHER" id="PTHR43547:SF2">
    <property type="entry name" value="HYBRID SIGNAL TRANSDUCTION HISTIDINE KINASE C"/>
    <property type="match status" value="1"/>
</dbReference>
<keyword evidence="8 11" id="KW-0238">DNA-binding</keyword>
<dbReference type="InterPro" id="IPR001789">
    <property type="entry name" value="Sig_transdc_resp-reg_receiver"/>
</dbReference>
<organism evidence="16">
    <name type="scientific">Sporolactobacillus sp. Y61</name>
    <dbReference type="NCBI Taxonomy" id="3160863"/>
    <lineage>
        <taxon>Bacteria</taxon>
        <taxon>Bacillati</taxon>
        <taxon>Bacillota</taxon>
        <taxon>Bacilli</taxon>
        <taxon>Bacillales</taxon>
        <taxon>Sporolactobacillaceae</taxon>
        <taxon>Sporolactobacillus</taxon>
    </lineage>
</organism>
<feature type="domain" description="Response regulatory" evidence="14">
    <location>
        <begin position="3"/>
        <end position="114"/>
    </location>
</feature>
<dbReference type="SUPFAM" id="SSF55874">
    <property type="entry name" value="ATPase domain of HSP90 chaperone/DNA topoisomerase II/histidine kinase"/>
    <property type="match status" value="1"/>
</dbReference>
<evidence type="ECO:0000256" key="9">
    <source>
        <dbReference type="ARBA" id="ARBA00023163"/>
    </source>
</evidence>
<evidence type="ECO:0000256" key="8">
    <source>
        <dbReference type="ARBA" id="ARBA00023125"/>
    </source>
</evidence>
<dbReference type="EMBL" id="CP159510">
    <property type="protein sequence ID" value="XCJ17020.1"/>
    <property type="molecule type" value="Genomic_DNA"/>
</dbReference>
<feature type="domain" description="Histidine kinase" evidence="13">
    <location>
        <begin position="326"/>
        <end position="524"/>
    </location>
</feature>
<keyword evidence="2" id="KW-0808">Transferase</keyword>
<dbReference type="AlphaFoldDB" id="A0AAU8IEX3"/>
<keyword evidence="3" id="KW-0547">Nucleotide-binding</keyword>
<dbReference type="InterPro" id="IPR016032">
    <property type="entry name" value="Sig_transdc_resp-reg_C-effctor"/>
</dbReference>
<dbReference type="PROSITE" id="PS50109">
    <property type="entry name" value="HIS_KIN"/>
    <property type="match status" value="1"/>
</dbReference>
<dbReference type="PROSITE" id="PS50110">
    <property type="entry name" value="RESPONSE_REGULATORY"/>
    <property type="match status" value="1"/>
</dbReference>
<dbReference type="SMART" id="SM00862">
    <property type="entry name" value="Trans_reg_C"/>
    <property type="match status" value="1"/>
</dbReference>
<dbReference type="InterPro" id="IPR001867">
    <property type="entry name" value="OmpR/PhoB-type_DNA-bd"/>
</dbReference>
<sequence>MTKVFIVEDDPAIVKQLTVALTGYMLVSVRNFRSVRQEIEEVAPDLILMDITLPYFNGFYWTTEIRKRATTPIIFLSSADDEMNQVMAMNMGADDYITKPFSVDVLKAKINALLRRTYSFSQAQLTFKGFVLEGTELTKGSDKVDLTPTEAKLLRTFFEQPNRTVAKDVLLAKLWESDEYIDANTLQVNIARMRKKLHVIGFDYIGTVRVSAMYWRERKHYIYAALFIVTVMCLTFYLRGLPMRTFWSALLFGTTALIVFSSWDYYCFKRRHHRRLRQVVPQVDLKPQSQAEKDMLKLLEEQKKYYEHKMTGIRHFDADLTDVVRMWSHQMKVPLSVLDLMGQTGDFTVDELKEQTFQLENYLDMLLHYLRLNHEQTDYRFTKVPLKPLVQAAVRKFAPLFIKKGLRVTVDGDATWTTDEKWLSFALEQIISNAVKYTKKGGVRIGLTSESIQIRDTGIGILPEDLPRLFEHGFTGYNGRRDKKATGLGFFLVKEVTDRLSLSLHVASEIDKGTTVMIKRRDTDE</sequence>
<evidence type="ECO:0000256" key="2">
    <source>
        <dbReference type="ARBA" id="ARBA00022679"/>
    </source>
</evidence>
<dbReference type="SUPFAM" id="SSF52172">
    <property type="entry name" value="CheY-like"/>
    <property type="match status" value="1"/>
</dbReference>
<dbReference type="SUPFAM" id="SSF46894">
    <property type="entry name" value="C-terminal effector domain of the bipartite response regulators"/>
    <property type="match status" value="1"/>
</dbReference>
<keyword evidence="4" id="KW-0418">Kinase</keyword>
<dbReference type="Gene3D" id="6.10.250.690">
    <property type="match status" value="1"/>
</dbReference>
<keyword evidence="6" id="KW-0902">Two-component regulatory system</keyword>
<dbReference type="InterPro" id="IPR003594">
    <property type="entry name" value="HATPase_dom"/>
</dbReference>
<dbReference type="Gene3D" id="1.10.10.10">
    <property type="entry name" value="Winged helix-like DNA-binding domain superfamily/Winged helix DNA-binding domain"/>
    <property type="match status" value="1"/>
</dbReference>
<feature type="transmembrane region" description="Helical" evidence="12">
    <location>
        <begin position="221"/>
        <end position="240"/>
    </location>
</feature>
<dbReference type="Pfam" id="PF00486">
    <property type="entry name" value="Trans_reg_C"/>
    <property type="match status" value="1"/>
</dbReference>
<evidence type="ECO:0000256" key="6">
    <source>
        <dbReference type="ARBA" id="ARBA00023012"/>
    </source>
</evidence>
<evidence type="ECO:0000256" key="10">
    <source>
        <dbReference type="PROSITE-ProRule" id="PRU00169"/>
    </source>
</evidence>
<dbReference type="SMART" id="SM00387">
    <property type="entry name" value="HATPase_c"/>
    <property type="match status" value="1"/>
</dbReference>
<evidence type="ECO:0000313" key="16">
    <source>
        <dbReference type="EMBL" id="XCJ17020.1"/>
    </source>
</evidence>
<keyword evidence="9" id="KW-0804">Transcription</keyword>
<keyword evidence="12" id="KW-0472">Membrane</keyword>
<reference evidence="16" key="1">
    <citation type="submission" date="2024-06" db="EMBL/GenBank/DDBJ databases">
        <authorList>
            <person name="Fan A."/>
            <person name="Zhang F.Y."/>
            <person name="Zhang L."/>
        </authorList>
    </citation>
    <scope>NUCLEOTIDE SEQUENCE</scope>
    <source>
        <strain evidence="16">Y61</strain>
    </source>
</reference>
<dbReference type="GO" id="GO:0005524">
    <property type="term" value="F:ATP binding"/>
    <property type="evidence" value="ECO:0007669"/>
    <property type="project" value="UniProtKB-KW"/>
</dbReference>
<dbReference type="GO" id="GO:0003677">
    <property type="term" value="F:DNA binding"/>
    <property type="evidence" value="ECO:0007669"/>
    <property type="project" value="UniProtKB-UniRule"/>
</dbReference>
<evidence type="ECO:0000256" key="1">
    <source>
        <dbReference type="ARBA" id="ARBA00022553"/>
    </source>
</evidence>
<gene>
    <name evidence="16" type="ORF">ABNN70_00230</name>
</gene>
<dbReference type="GO" id="GO:0006355">
    <property type="term" value="P:regulation of DNA-templated transcription"/>
    <property type="evidence" value="ECO:0007669"/>
    <property type="project" value="InterPro"/>
</dbReference>
<dbReference type="Pfam" id="PF02518">
    <property type="entry name" value="HATPase_c"/>
    <property type="match status" value="1"/>
</dbReference>
<dbReference type="InterPro" id="IPR036890">
    <property type="entry name" value="HATPase_C_sf"/>
</dbReference>
<dbReference type="RefSeq" id="WP_353948347.1">
    <property type="nucleotide sequence ID" value="NZ_CP159510.1"/>
</dbReference>
<evidence type="ECO:0000256" key="7">
    <source>
        <dbReference type="ARBA" id="ARBA00023015"/>
    </source>
</evidence>
<feature type="modified residue" description="4-aspartylphosphate" evidence="10">
    <location>
        <position position="50"/>
    </location>
</feature>
<keyword evidence="12" id="KW-1133">Transmembrane helix</keyword>
<dbReference type="Gene3D" id="3.30.565.10">
    <property type="entry name" value="Histidine kinase-like ATPase, C-terminal domain"/>
    <property type="match status" value="1"/>
</dbReference>
<dbReference type="CDD" id="cd00383">
    <property type="entry name" value="trans_reg_C"/>
    <property type="match status" value="1"/>
</dbReference>
<feature type="domain" description="OmpR/PhoB-type" evidence="15">
    <location>
        <begin position="115"/>
        <end position="217"/>
    </location>
</feature>
<keyword evidence="1 10" id="KW-0597">Phosphoprotein</keyword>
<dbReference type="InterPro" id="IPR005467">
    <property type="entry name" value="His_kinase_dom"/>
</dbReference>
<accession>A0AAU8IEX3</accession>
<dbReference type="Pfam" id="PF00072">
    <property type="entry name" value="Response_reg"/>
    <property type="match status" value="1"/>
</dbReference>
<dbReference type="PANTHER" id="PTHR43547">
    <property type="entry name" value="TWO-COMPONENT HISTIDINE KINASE"/>
    <property type="match status" value="1"/>
</dbReference>
<keyword evidence="5" id="KW-0067">ATP-binding</keyword>
<evidence type="ECO:0000256" key="11">
    <source>
        <dbReference type="PROSITE-ProRule" id="PRU01091"/>
    </source>
</evidence>
<evidence type="ECO:0000256" key="5">
    <source>
        <dbReference type="ARBA" id="ARBA00022840"/>
    </source>
</evidence>
<dbReference type="GO" id="GO:0000155">
    <property type="term" value="F:phosphorelay sensor kinase activity"/>
    <property type="evidence" value="ECO:0007669"/>
    <property type="project" value="TreeGrafter"/>
</dbReference>
<dbReference type="PROSITE" id="PS51755">
    <property type="entry name" value="OMPR_PHOB"/>
    <property type="match status" value="1"/>
</dbReference>
<name>A0AAU8IEX3_9BACL</name>
<evidence type="ECO:0000259" key="15">
    <source>
        <dbReference type="PROSITE" id="PS51755"/>
    </source>
</evidence>
<evidence type="ECO:0000256" key="3">
    <source>
        <dbReference type="ARBA" id="ARBA00022741"/>
    </source>
</evidence>
<evidence type="ECO:0000256" key="12">
    <source>
        <dbReference type="SAM" id="Phobius"/>
    </source>
</evidence>
<dbReference type="Gene3D" id="3.40.50.2300">
    <property type="match status" value="1"/>
</dbReference>
<dbReference type="SMART" id="SM00448">
    <property type="entry name" value="REC"/>
    <property type="match status" value="1"/>
</dbReference>
<keyword evidence="12" id="KW-0812">Transmembrane</keyword>
<evidence type="ECO:0000259" key="13">
    <source>
        <dbReference type="PROSITE" id="PS50109"/>
    </source>
</evidence>